<feature type="transmembrane region" description="Helical" evidence="9">
    <location>
        <begin position="153"/>
        <end position="178"/>
    </location>
</feature>
<evidence type="ECO:0000256" key="5">
    <source>
        <dbReference type="ARBA" id="ARBA00022984"/>
    </source>
</evidence>
<feature type="region of interest" description="Disordered" evidence="8">
    <location>
        <begin position="1"/>
        <end position="64"/>
    </location>
</feature>
<evidence type="ECO:0000256" key="3">
    <source>
        <dbReference type="ARBA" id="ARBA00022692"/>
    </source>
</evidence>
<feature type="compositionally biased region" description="Low complexity" evidence="8">
    <location>
        <begin position="28"/>
        <end position="48"/>
    </location>
</feature>
<keyword evidence="7 9" id="KW-0472">Membrane</keyword>
<organism evidence="10 11">
    <name type="scientific">Actinomadura pelletieri DSM 43383</name>
    <dbReference type="NCBI Taxonomy" id="1120940"/>
    <lineage>
        <taxon>Bacteria</taxon>
        <taxon>Bacillati</taxon>
        <taxon>Actinomycetota</taxon>
        <taxon>Actinomycetes</taxon>
        <taxon>Streptosporangiales</taxon>
        <taxon>Thermomonosporaceae</taxon>
        <taxon>Actinomadura</taxon>
    </lineage>
</organism>
<feature type="transmembrane region" description="Helical" evidence="9">
    <location>
        <begin position="300"/>
        <end position="325"/>
    </location>
</feature>
<dbReference type="Pfam" id="PF03023">
    <property type="entry name" value="MurJ"/>
    <property type="match status" value="1"/>
</dbReference>
<sequence length="604" mass="63237">MDEPDKRRILMPAVLDEAERAEPPGEPEPGLVPVRDPGDIADPGPADRPGSEGDEIGGAAQAAPPGVAHSSAVMAIGTVFSRLTGFLRTVVIGAALGTGLLGDAYQAAEMIPYTVYELLLGGLLASVFVPFLVKRRMRDDDGGAATERRLLGVVLVSLAVLTGVAVLAADQLISLYAGGYQGRQRDVAVLLTRILLVQIFFIGVSGLASTLLNVRRRFGAPMWAPVVNNLITMAAGLLFLWIAGRGRTTATVTDGQLALLGFGSAVGTVAQSAVLAWTLRSAGFRWRARLDLRGSGLGEAVRAASWMLLYIVVAQAGVLVTANVATRAGDRAVDAAGHPVTGSGLAAYKFALVVFQLPYAIIAVSVITALLPRMSAHVADGRRDLVRDDFSRGLRLASALLVPLWLGMLVFAVPGSVTFFAYGSLTEDGARRIGAVLMVFAVMVLPFTLHQLLMRVFYALGDTRTPGLIAIPAGIVQAATALALLGLVPARQVVLGLPVAYGLFYVVGAAGAAFVLRRRLGGMDGRRILRALVRLHLAAAPAVVFAAAAVWGFGHLPGDRLPALLALAVGGLGGGVLYVLTARLMRVPEIGYFTAMAAARVRRS</sequence>
<evidence type="ECO:0000256" key="9">
    <source>
        <dbReference type="SAM" id="Phobius"/>
    </source>
</evidence>
<dbReference type="GO" id="GO:0034204">
    <property type="term" value="P:lipid translocation"/>
    <property type="evidence" value="ECO:0007669"/>
    <property type="project" value="TreeGrafter"/>
</dbReference>
<feature type="transmembrane region" description="Helical" evidence="9">
    <location>
        <begin position="256"/>
        <end position="279"/>
    </location>
</feature>
<dbReference type="GO" id="GO:0009252">
    <property type="term" value="P:peptidoglycan biosynthetic process"/>
    <property type="evidence" value="ECO:0007669"/>
    <property type="project" value="UniProtKB-KW"/>
</dbReference>
<evidence type="ECO:0000313" key="11">
    <source>
        <dbReference type="Proteomes" id="UP000274601"/>
    </source>
</evidence>
<evidence type="ECO:0000256" key="2">
    <source>
        <dbReference type="ARBA" id="ARBA00022475"/>
    </source>
</evidence>
<feature type="transmembrane region" description="Helical" evidence="9">
    <location>
        <begin position="345"/>
        <end position="372"/>
    </location>
</feature>
<dbReference type="CDD" id="cd13123">
    <property type="entry name" value="MATE_MurJ_like"/>
    <property type="match status" value="1"/>
</dbReference>
<keyword evidence="2" id="KW-1003">Cell membrane</keyword>
<evidence type="ECO:0000256" key="1">
    <source>
        <dbReference type="ARBA" id="ARBA00004651"/>
    </source>
</evidence>
<feature type="transmembrane region" description="Helical" evidence="9">
    <location>
        <begin position="113"/>
        <end position="133"/>
    </location>
</feature>
<feature type="transmembrane region" description="Helical" evidence="9">
    <location>
        <begin position="190"/>
        <end position="214"/>
    </location>
</feature>
<dbReference type="AlphaFoldDB" id="A0A495QAU4"/>
<feature type="transmembrane region" description="Helical" evidence="9">
    <location>
        <begin position="563"/>
        <end position="580"/>
    </location>
</feature>
<dbReference type="GO" id="GO:0005886">
    <property type="term" value="C:plasma membrane"/>
    <property type="evidence" value="ECO:0007669"/>
    <property type="project" value="UniProtKB-SubCell"/>
</dbReference>
<dbReference type="PRINTS" id="PR01806">
    <property type="entry name" value="VIRFACTRMVIN"/>
</dbReference>
<dbReference type="PANTHER" id="PTHR47019">
    <property type="entry name" value="LIPID II FLIPPASE MURJ"/>
    <property type="match status" value="1"/>
</dbReference>
<feature type="transmembrane region" description="Helical" evidence="9">
    <location>
        <begin position="393"/>
        <end position="413"/>
    </location>
</feature>
<evidence type="ECO:0000256" key="7">
    <source>
        <dbReference type="ARBA" id="ARBA00023136"/>
    </source>
</evidence>
<dbReference type="InterPro" id="IPR051050">
    <property type="entry name" value="Lipid_II_flippase_MurJ/MviN"/>
</dbReference>
<dbReference type="GO" id="GO:0015648">
    <property type="term" value="F:lipid-linked peptidoglycan transporter activity"/>
    <property type="evidence" value="ECO:0007669"/>
    <property type="project" value="TreeGrafter"/>
</dbReference>
<keyword evidence="4" id="KW-0133">Cell shape</keyword>
<comment type="caution">
    <text evidence="10">The sequence shown here is derived from an EMBL/GenBank/DDBJ whole genome shotgun (WGS) entry which is preliminary data.</text>
</comment>
<dbReference type="PANTHER" id="PTHR47019:SF1">
    <property type="entry name" value="LIPID II FLIPPASE MURJ"/>
    <property type="match status" value="1"/>
</dbReference>
<dbReference type="GO" id="GO:0008360">
    <property type="term" value="P:regulation of cell shape"/>
    <property type="evidence" value="ECO:0007669"/>
    <property type="project" value="UniProtKB-KW"/>
</dbReference>
<feature type="transmembrane region" description="Helical" evidence="9">
    <location>
        <begin position="493"/>
        <end position="516"/>
    </location>
</feature>
<proteinExistence type="predicted"/>
<evidence type="ECO:0000313" key="10">
    <source>
        <dbReference type="EMBL" id="RKS68795.1"/>
    </source>
</evidence>
<evidence type="ECO:0000256" key="6">
    <source>
        <dbReference type="ARBA" id="ARBA00022989"/>
    </source>
</evidence>
<keyword evidence="3 9" id="KW-0812">Transmembrane</keyword>
<feature type="transmembrane region" description="Helical" evidence="9">
    <location>
        <begin position="465"/>
        <end position="487"/>
    </location>
</feature>
<feature type="transmembrane region" description="Helical" evidence="9">
    <location>
        <begin position="528"/>
        <end position="551"/>
    </location>
</feature>
<evidence type="ECO:0000256" key="4">
    <source>
        <dbReference type="ARBA" id="ARBA00022960"/>
    </source>
</evidence>
<keyword evidence="5" id="KW-0573">Peptidoglycan synthesis</keyword>
<dbReference type="Proteomes" id="UP000274601">
    <property type="component" value="Unassembled WGS sequence"/>
</dbReference>
<dbReference type="EMBL" id="RBWU01000007">
    <property type="protein sequence ID" value="RKS68795.1"/>
    <property type="molecule type" value="Genomic_DNA"/>
</dbReference>
<gene>
    <name evidence="10" type="ORF">BZB76_5923</name>
</gene>
<feature type="transmembrane region" description="Helical" evidence="9">
    <location>
        <begin position="226"/>
        <end position="244"/>
    </location>
</feature>
<feature type="transmembrane region" description="Helical" evidence="9">
    <location>
        <begin position="433"/>
        <end position="453"/>
    </location>
</feature>
<evidence type="ECO:0000256" key="8">
    <source>
        <dbReference type="SAM" id="MobiDB-lite"/>
    </source>
</evidence>
<feature type="transmembrane region" description="Helical" evidence="9">
    <location>
        <begin position="79"/>
        <end position="101"/>
    </location>
</feature>
<dbReference type="InterPro" id="IPR004268">
    <property type="entry name" value="MurJ"/>
</dbReference>
<dbReference type="NCBIfam" id="TIGR01695">
    <property type="entry name" value="murJ_mviN"/>
    <property type="match status" value="1"/>
</dbReference>
<dbReference type="RefSeq" id="WP_246007285.1">
    <property type="nucleotide sequence ID" value="NZ_RBWU01000007.1"/>
</dbReference>
<comment type="subcellular location">
    <subcellularLocation>
        <location evidence="1">Cell membrane</location>
        <topology evidence="1">Multi-pass membrane protein</topology>
    </subcellularLocation>
</comment>
<reference evidence="10 11" key="1">
    <citation type="submission" date="2018-10" db="EMBL/GenBank/DDBJ databases">
        <title>Genomic Encyclopedia of Archaeal and Bacterial Type Strains, Phase II (KMG-II): from individual species to whole genera.</title>
        <authorList>
            <person name="Goeker M."/>
        </authorList>
    </citation>
    <scope>NUCLEOTIDE SEQUENCE [LARGE SCALE GENOMIC DNA]</scope>
    <source>
        <strain evidence="10 11">DSM 43383</strain>
    </source>
</reference>
<accession>A0A495QAU4</accession>
<name>A0A495QAU4_9ACTN</name>
<protein>
    <submittedName>
        <fullName evidence="10">Putative peptidoglycan lipid II flippase</fullName>
    </submittedName>
</protein>
<keyword evidence="6 9" id="KW-1133">Transmembrane helix</keyword>
<keyword evidence="11" id="KW-1185">Reference proteome</keyword>